<dbReference type="Gene3D" id="3.40.50.720">
    <property type="entry name" value="NAD(P)-binding Rossmann-like Domain"/>
    <property type="match status" value="1"/>
</dbReference>
<evidence type="ECO:0000256" key="2">
    <source>
        <dbReference type="ARBA" id="ARBA00023002"/>
    </source>
</evidence>
<dbReference type="OrthoDB" id="256869at2"/>
<dbReference type="Pfam" id="PF22725">
    <property type="entry name" value="GFO_IDH_MocA_C3"/>
    <property type="match status" value="1"/>
</dbReference>
<comment type="similarity">
    <text evidence="1">Belongs to the Gfo/Idh/MocA family.</text>
</comment>
<dbReference type="Proteomes" id="UP000291469">
    <property type="component" value="Chromosome"/>
</dbReference>
<keyword evidence="6" id="KW-1185">Reference proteome</keyword>
<dbReference type="GO" id="GO:0016491">
    <property type="term" value="F:oxidoreductase activity"/>
    <property type="evidence" value="ECO:0007669"/>
    <property type="project" value="UniProtKB-KW"/>
</dbReference>
<dbReference type="Pfam" id="PF01408">
    <property type="entry name" value="GFO_IDH_MocA"/>
    <property type="match status" value="1"/>
</dbReference>
<dbReference type="PANTHER" id="PTHR42840">
    <property type="entry name" value="NAD(P)-BINDING ROSSMANN-FOLD SUPERFAMILY PROTEIN-RELATED"/>
    <property type="match status" value="1"/>
</dbReference>
<dbReference type="EMBL" id="CP036402">
    <property type="protein sequence ID" value="QBI19501.1"/>
    <property type="molecule type" value="Genomic_DNA"/>
</dbReference>
<reference evidence="5 6" key="1">
    <citation type="submission" date="2019-01" db="EMBL/GenBank/DDBJ databases">
        <title>Egibacter rhizosphaerae EGI 80759T.</title>
        <authorList>
            <person name="Chen D.-D."/>
            <person name="Tian Y."/>
            <person name="Jiao J.-Y."/>
            <person name="Zhang X.-T."/>
            <person name="Zhang Y.-G."/>
            <person name="Zhang Y."/>
            <person name="Xiao M."/>
            <person name="Shu W.-S."/>
            <person name="Li W.-J."/>
        </authorList>
    </citation>
    <scope>NUCLEOTIDE SEQUENCE [LARGE SCALE GENOMIC DNA]</scope>
    <source>
        <strain evidence="5 6">EGI 80759</strain>
    </source>
</reference>
<dbReference type="PANTHER" id="PTHR42840:SF3">
    <property type="entry name" value="BINDING ROSSMANN FOLD OXIDOREDUCTASE, PUTATIVE (AFU_ORTHOLOGUE AFUA_2G10240)-RELATED"/>
    <property type="match status" value="1"/>
</dbReference>
<evidence type="ECO:0000313" key="5">
    <source>
        <dbReference type="EMBL" id="QBI19501.1"/>
    </source>
</evidence>
<dbReference type="SUPFAM" id="SSF55347">
    <property type="entry name" value="Glyceraldehyde-3-phosphate dehydrogenase-like, C-terminal domain"/>
    <property type="match status" value="1"/>
</dbReference>
<dbReference type="InterPro" id="IPR055170">
    <property type="entry name" value="GFO_IDH_MocA-like_dom"/>
</dbReference>
<name>A0A411YE75_9ACTN</name>
<evidence type="ECO:0000259" key="4">
    <source>
        <dbReference type="Pfam" id="PF22725"/>
    </source>
</evidence>
<dbReference type="RefSeq" id="WP_131154498.1">
    <property type="nucleotide sequence ID" value="NZ_CP036402.1"/>
</dbReference>
<keyword evidence="2" id="KW-0560">Oxidoreductase</keyword>
<feature type="domain" description="GFO/IDH/MocA-like oxidoreductase" evidence="4">
    <location>
        <begin position="135"/>
        <end position="247"/>
    </location>
</feature>
<organism evidence="5 6">
    <name type="scientific">Egibacter rhizosphaerae</name>
    <dbReference type="NCBI Taxonomy" id="1670831"/>
    <lineage>
        <taxon>Bacteria</taxon>
        <taxon>Bacillati</taxon>
        <taxon>Actinomycetota</taxon>
        <taxon>Nitriliruptoria</taxon>
        <taxon>Egibacterales</taxon>
        <taxon>Egibacteraceae</taxon>
        <taxon>Egibacter</taxon>
    </lineage>
</organism>
<evidence type="ECO:0000256" key="1">
    <source>
        <dbReference type="ARBA" id="ARBA00010928"/>
    </source>
</evidence>
<dbReference type="InterPro" id="IPR036291">
    <property type="entry name" value="NAD(P)-bd_dom_sf"/>
</dbReference>
<sequence>MSLRLGILGAGRIGGLHAANAAHAVPGVSLEIVADPDEAARSRLVDELGTAVTPRWEDVVGDERVDALVVASPTDLHAEQVRAAADAGTPVLCEKPLDTDLAVIDELLGRVARRGTLLMTGFNRRFDPHLATLRDRVARELGDIWQVRVTSRDPAPPPTEYAARAGGLLVDMTIHDFDTVRFVTGSEITEVSAWGTARMPETPTGEADTATTLLRLTDGAIATIENCRRSALGYDQRVEVHGEGGTAFMDNVEPTSVRVGDGDGLHRAPPPPFFVERYAAAYRAELAAFRDAVTGGPAQPSGWDGRQAVAAALAGQRALTEGRPVRLDEFAPAT</sequence>
<dbReference type="Gene3D" id="3.30.360.10">
    <property type="entry name" value="Dihydrodipicolinate Reductase, domain 2"/>
    <property type="match status" value="1"/>
</dbReference>
<protein>
    <submittedName>
        <fullName evidence="5">Inositol 2-dehydrogenase</fullName>
    </submittedName>
</protein>
<dbReference type="InterPro" id="IPR000683">
    <property type="entry name" value="Gfo/Idh/MocA-like_OxRdtase_N"/>
</dbReference>
<evidence type="ECO:0000313" key="6">
    <source>
        <dbReference type="Proteomes" id="UP000291469"/>
    </source>
</evidence>
<dbReference type="GO" id="GO:0000166">
    <property type="term" value="F:nucleotide binding"/>
    <property type="evidence" value="ECO:0007669"/>
    <property type="project" value="InterPro"/>
</dbReference>
<dbReference type="SUPFAM" id="SSF51735">
    <property type="entry name" value="NAD(P)-binding Rossmann-fold domains"/>
    <property type="match status" value="1"/>
</dbReference>
<gene>
    <name evidence="5" type="ORF">ER308_08015</name>
</gene>
<evidence type="ECO:0000259" key="3">
    <source>
        <dbReference type="Pfam" id="PF01408"/>
    </source>
</evidence>
<accession>A0A411YE75</accession>
<dbReference type="AlphaFoldDB" id="A0A411YE75"/>
<dbReference type="KEGG" id="erz:ER308_08015"/>
<proteinExistence type="inferred from homology"/>
<feature type="domain" description="Gfo/Idh/MocA-like oxidoreductase N-terminal" evidence="3">
    <location>
        <begin position="4"/>
        <end position="122"/>
    </location>
</feature>